<evidence type="ECO:0000259" key="1">
    <source>
        <dbReference type="Pfam" id="PF25534"/>
    </source>
</evidence>
<feature type="domain" description="DUF7918" evidence="1">
    <location>
        <begin position="49"/>
        <end position="198"/>
    </location>
</feature>
<dbReference type="PANTHER" id="PTHR36223">
    <property type="entry name" value="BETA-LACTAMASE-TYPE TRANSPEPTIDASE FOLD DOMAIN CONTAINING PROTEIN"/>
    <property type="match status" value="1"/>
</dbReference>
<evidence type="ECO:0000313" key="2">
    <source>
        <dbReference type="EMBL" id="KPA46626.1"/>
    </source>
</evidence>
<protein>
    <recommendedName>
        <fullName evidence="1">DUF7918 domain-containing protein</fullName>
    </recommendedName>
</protein>
<dbReference type="Proteomes" id="UP000037904">
    <property type="component" value="Unassembled WGS sequence"/>
</dbReference>
<dbReference type="Pfam" id="PF25534">
    <property type="entry name" value="DUF7918"/>
    <property type="match status" value="1"/>
</dbReference>
<keyword evidence="3" id="KW-1185">Reference proteome</keyword>
<dbReference type="EMBL" id="JXCE01000003">
    <property type="protein sequence ID" value="KPA46626.1"/>
    <property type="molecule type" value="Genomic_DNA"/>
</dbReference>
<evidence type="ECO:0000313" key="3">
    <source>
        <dbReference type="Proteomes" id="UP000037904"/>
    </source>
</evidence>
<dbReference type="InterPro" id="IPR057678">
    <property type="entry name" value="DUF7918"/>
</dbReference>
<name>A0A0M9F663_FUSLA</name>
<gene>
    <name evidence="2" type="ORF">FLAG1_00489</name>
</gene>
<organism evidence="2 3">
    <name type="scientific">Fusarium langsethiae</name>
    <dbReference type="NCBI Taxonomy" id="179993"/>
    <lineage>
        <taxon>Eukaryota</taxon>
        <taxon>Fungi</taxon>
        <taxon>Dikarya</taxon>
        <taxon>Ascomycota</taxon>
        <taxon>Pezizomycotina</taxon>
        <taxon>Sordariomycetes</taxon>
        <taxon>Hypocreomycetidae</taxon>
        <taxon>Hypocreales</taxon>
        <taxon>Nectriaceae</taxon>
        <taxon>Fusarium</taxon>
    </lineage>
</organism>
<dbReference type="AlphaFoldDB" id="A0A0M9F663"/>
<reference evidence="2 3" key="1">
    <citation type="submission" date="2015-04" db="EMBL/GenBank/DDBJ databases">
        <title>The draft genome sequence of Fusarium langsethiae, a T-2/HT-2 mycotoxin producer.</title>
        <authorList>
            <person name="Lysoe E."/>
            <person name="Divon H.H."/>
            <person name="Terzi V."/>
            <person name="Orru L."/>
            <person name="Lamontanara A."/>
            <person name="Kolseth A.-K."/>
            <person name="Frandsen R.J."/>
            <person name="Nielsen K."/>
            <person name="Thrane U."/>
        </authorList>
    </citation>
    <scope>NUCLEOTIDE SEQUENCE [LARGE SCALE GENOMIC DNA]</scope>
    <source>
        <strain evidence="2 3">Fl201059</strain>
    </source>
</reference>
<dbReference type="PANTHER" id="PTHR36223:SF1">
    <property type="entry name" value="TRANSCRIPTION ELONGATION FACTOR EAF N-TERMINAL DOMAIN-CONTAINING PROTEIN"/>
    <property type="match status" value="1"/>
</dbReference>
<comment type="caution">
    <text evidence="2">The sequence shown here is derived from an EMBL/GenBank/DDBJ whole genome shotgun (WGS) entry which is preliminary data.</text>
</comment>
<proteinExistence type="predicted"/>
<sequence length="199" mass="21934">MCTGPTCSFSSSSIYIRHSTPTSSPPAFGSRVAKPPVKTMAVTDGIPHITARVLIAGELATEYEVPDDFEMIDPSTDKDTAPSKHCYIECKSGAEFAIEVTISFSFEIPSRSDTIWFDVWIDGTRMRSVSVRKYELSIEGQTTRTISDMRYPVDTKMAKVKKFVFAPITKNDSTSKSKIKEDALRAKGLGTIKIVVTTC</sequence>
<accession>A0A0M9F663</accession>